<dbReference type="NCBIfam" id="TIGR01123">
    <property type="entry name" value="ilvE_II"/>
    <property type="match status" value="1"/>
</dbReference>
<evidence type="ECO:0000313" key="10">
    <source>
        <dbReference type="Proteomes" id="UP001626550"/>
    </source>
</evidence>
<dbReference type="NCBIfam" id="NF009897">
    <property type="entry name" value="PRK13357.1"/>
    <property type="match status" value="1"/>
</dbReference>
<evidence type="ECO:0000256" key="7">
    <source>
        <dbReference type="ARBA" id="ARBA00023304"/>
    </source>
</evidence>
<dbReference type="GO" id="GO:0008652">
    <property type="term" value="P:amino acid biosynthetic process"/>
    <property type="evidence" value="ECO:0007669"/>
    <property type="project" value="UniProtKB-KW"/>
</dbReference>
<keyword evidence="5" id="KW-0808">Transferase</keyword>
<dbReference type="Gene3D" id="3.20.10.10">
    <property type="entry name" value="D-amino Acid Aminotransferase, subunit A, domain 2"/>
    <property type="match status" value="1"/>
</dbReference>
<dbReference type="Proteomes" id="UP001626550">
    <property type="component" value="Unassembled WGS sequence"/>
</dbReference>
<sequence>MRFQFPQAFISTGEILLFSRRQYRTTFSFKDLVIRETTKRGVKPTVEQLQFGKFYTDHMLYATWTLESGWDELVIKPVEPFSVHPGNRTFHYSSSCFEGAKVMRGVDNVIRIFRFEENIKRLNKSTTRLCLPNVDLVECIKSVKRLIQLDQDWVPSGPNTALYVRPAMIATDSFLGVHAPTAAAFFVLLCPVGYYYANGPKPVSLLADPQFVRSWPGGTGDTKIAANYASTPFVQQIAQNHDCQQTLWLYGPDEQVTEVGTMNFFIALKELVTAPLDGLILPGVTRASVLELATSWGDIKVSERVITMPEIIKAQKEDRVIEAFGTGTACVISQVEGFRYRGDRIQIPVGDMNSPSSITGRIYKELSDIQYGRVTPHPWTSCIEDIE</sequence>
<keyword evidence="3 9" id="KW-0032">Aminotransferase</keyword>
<feature type="modified residue" description="N6-(pyridoxal phosphate)lysine" evidence="8">
    <location>
        <position position="223"/>
    </location>
</feature>
<evidence type="ECO:0000256" key="6">
    <source>
        <dbReference type="ARBA" id="ARBA00022898"/>
    </source>
</evidence>
<evidence type="ECO:0000256" key="8">
    <source>
        <dbReference type="PIRSR" id="PIRSR006468-1"/>
    </source>
</evidence>
<keyword evidence="7" id="KW-0100">Branched-chain amino acid biosynthesis</keyword>
<comment type="caution">
    <text evidence="9">The sequence shown here is derived from an EMBL/GenBank/DDBJ whole genome shotgun (WGS) entry which is preliminary data.</text>
</comment>
<evidence type="ECO:0000256" key="1">
    <source>
        <dbReference type="ARBA" id="ARBA00001933"/>
    </source>
</evidence>
<organism evidence="9 10">
    <name type="scientific">Cichlidogyrus casuarinus</name>
    <dbReference type="NCBI Taxonomy" id="1844966"/>
    <lineage>
        <taxon>Eukaryota</taxon>
        <taxon>Metazoa</taxon>
        <taxon>Spiralia</taxon>
        <taxon>Lophotrochozoa</taxon>
        <taxon>Platyhelminthes</taxon>
        <taxon>Monogenea</taxon>
        <taxon>Monopisthocotylea</taxon>
        <taxon>Dactylogyridea</taxon>
        <taxon>Ancyrocephalidae</taxon>
        <taxon>Cichlidogyrus</taxon>
    </lineage>
</organism>
<keyword evidence="10" id="KW-1185">Reference proteome</keyword>
<dbReference type="Pfam" id="PF01063">
    <property type="entry name" value="Aminotran_4"/>
    <property type="match status" value="1"/>
</dbReference>
<dbReference type="InterPro" id="IPR001544">
    <property type="entry name" value="Aminotrans_IV"/>
</dbReference>
<comment type="similarity">
    <text evidence="2">Belongs to the class-IV pyridoxal-phosphate-dependent aminotransferase family.</text>
</comment>
<evidence type="ECO:0000256" key="5">
    <source>
        <dbReference type="ARBA" id="ARBA00022679"/>
    </source>
</evidence>
<evidence type="ECO:0000313" key="9">
    <source>
        <dbReference type="EMBL" id="KAL3317065.1"/>
    </source>
</evidence>
<dbReference type="PIRSF" id="PIRSF006468">
    <property type="entry name" value="BCAT1"/>
    <property type="match status" value="1"/>
</dbReference>
<dbReference type="InterPro" id="IPR036038">
    <property type="entry name" value="Aminotransferase-like"/>
</dbReference>
<proteinExistence type="inferred from homology"/>
<evidence type="ECO:0000256" key="4">
    <source>
        <dbReference type="ARBA" id="ARBA00022605"/>
    </source>
</evidence>
<dbReference type="GO" id="GO:0009082">
    <property type="term" value="P:branched-chain amino acid biosynthetic process"/>
    <property type="evidence" value="ECO:0007669"/>
    <property type="project" value="UniProtKB-KW"/>
</dbReference>
<name>A0ABD2QBY2_9PLAT</name>
<gene>
    <name evidence="9" type="primary">BCAT1</name>
    <name evidence="9" type="ORF">Ciccas_004282</name>
</gene>
<reference evidence="9 10" key="1">
    <citation type="submission" date="2024-11" db="EMBL/GenBank/DDBJ databases">
        <title>Adaptive evolution of stress response genes in parasites aligns with host niche diversity.</title>
        <authorList>
            <person name="Hahn C."/>
            <person name="Resl P."/>
        </authorList>
    </citation>
    <scope>NUCLEOTIDE SEQUENCE [LARGE SCALE GENOMIC DNA]</scope>
    <source>
        <strain evidence="9">EGGRZ-B1_66</strain>
        <tissue evidence="9">Body</tissue>
    </source>
</reference>
<dbReference type="InterPro" id="IPR005786">
    <property type="entry name" value="B_amino_transII"/>
</dbReference>
<evidence type="ECO:0000256" key="3">
    <source>
        <dbReference type="ARBA" id="ARBA00022576"/>
    </source>
</evidence>
<dbReference type="PANTHER" id="PTHR11825:SF44">
    <property type="entry name" value="BRANCHED-CHAIN-AMINO-ACID AMINOTRANSFERASE"/>
    <property type="match status" value="1"/>
</dbReference>
<dbReference type="SUPFAM" id="SSF56752">
    <property type="entry name" value="D-aminoacid aminotransferase-like PLP-dependent enzymes"/>
    <property type="match status" value="1"/>
</dbReference>
<dbReference type="Gene3D" id="3.30.470.10">
    <property type="match status" value="1"/>
</dbReference>
<keyword evidence="6" id="KW-0663">Pyridoxal phosphate</keyword>
<protein>
    <submittedName>
        <fullName evidence="9">Branched-chain-amino-acid aminotransferase</fullName>
    </submittedName>
</protein>
<dbReference type="EMBL" id="JBJKFK010000437">
    <property type="protein sequence ID" value="KAL3317065.1"/>
    <property type="molecule type" value="Genomic_DNA"/>
</dbReference>
<dbReference type="AlphaFoldDB" id="A0ABD2QBY2"/>
<accession>A0ABD2QBY2</accession>
<dbReference type="GO" id="GO:0008483">
    <property type="term" value="F:transaminase activity"/>
    <property type="evidence" value="ECO:0007669"/>
    <property type="project" value="UniProtKB-KW"/>
</dbReference>
<comment type="cofactor">
    <cofactor evidence="1">
        <name>pyridoxal 5'-phosphate</name>
        <dbReference type="ChEBI" id="CHEBI:597326"/>
    </cofactor>
</comment>
<dbReference type="PANTHER" id="PTHR11825">
    <property type="entry name" value="SUBGROUP IIII AMINOTRANSFERASE"/>
    <property type="match status" value="1"/>
</dbReference>
<dbReference type="InterPro" id="IPR043131">
    <property type="entry name" value="BCAT-like_N"/>
</dbReference>
<dbReference type="CDD" id="cd01557">
    <property type="entry name" value="BCAT_beta_family"/>
    <property type="match status" value="1"/>
</dbReference>
<dbReference type="InterPro" id="IPR043132">
    <property type="entry name" value="BCAT-like_C"/>
</dbReference>
<keyword evidence="4" id="KW-0028">Amino-acid biosynthesis</keyword>
<evidence type="ECO:0000256" key="2">
    <source>
        <dbReference type="ARBA" id="ARBA00009320"/>
    </source>
</evidence>
<dbReference type="InterPro" id="IPR033939">
    <property type="entry name" value="BCAT_family"/>
</dbReference>